<feature type="domain" description="PiggyBac transposable element-derived protein" evidence="1">
    <location>
        <begin position="12"/>
        <end position="204"/>
    </location>
</feature>
<reference evidence="2" key="2">
    <citation type="submission" date="2021-04" db="EMBL/GenBank/DDBJ databases">
        <authorList>
            <person name="Podell S."/>
        </authorList>
    </citation>
    <scope>NUCLEOTIDE SEQUENCE</scope>
    <source>
        <strain evidence="2">Hildebrandi</strain>
    </source>
</reference>
<proteinExistence type="predicted"/>
<dbReference type="Proteomes" id="UP000693970">
    <property type="component" value="Unassembled WGS sequence"/>
</dbReference>
<evidence type="ECO:0000313" key="3">
    <source>
        <dbReference type="Proteomes" id="UP000693970"/>
    </source>
</evidence>
<organism evidence="2 3">
    <name type="scientific">Nitzschia inconspicua</name>
    <dbReference type="NCBI Taxonomy" id="303405"/>
    <lineage>
        <taxon>Eukaryota</taxon>
        <taxon>Sar</taxon>
        <taxon>Stramenopiles</taxon>
        <taxon>Ochrophyta</taxon>
        <taxon>Bacillariophyta</taxon>
        <taxon>Bacillariophyceae</taxon>
        <taxon>Bacillariophycidae</taxon>
        <taxon>Bacillariales</taxon>
        <taxon>Bacillariaceae</taxon>
        <taxon>Nitzschia</taxon>
    </lineage>
</organism>
<keyword evidence="3" id="KW-1185">Reference proteome</keyword>
<dbReference type="AlphaFoldDB" id="A0A9K3LHB8"/>
<comment type="caution">
    <text evidence="2">The sequence shown here is derived from an EMBL/GenBank/DDBJ whole genome shotgun (WGS) entry which is preliminary data.</text>
</comment>
<protein>
    <submittedName>
        <fullName evidence="2">Transposase IS4</fullName>
    </submittedName>
</protein>
<accession>A0A9K3LHB8</accession>
<evidence type="ECO:0000313" key="2">
    <source>
        <dbReference type="EMBL" id="KAG7360951.1"/>
    </source>
</evidence>
<reference evidence="2" key="1">
    <citation type="journal article" date="2021" name="Sci. Rep.">
        <title>Diploid genomic architecture of Nitzschia inconspicua, an elite biomass production diatom.</title>
        <authorList>
            <person name="Oliver A."/>
            <person name="Podell S."/>
            <person name="Pinowska A."/>
            <person name="Traller J.C."/>
            <person name="Smith S.R."/>
            <person name="McClure R."/>
            <person name="Beliaev A."/>
            <person name="Bohutskyi P."/>
            <person name="Hill E.A."/>
            <person name="Rabines A."/>
            <person name="Zheng H."/>
            <person name="Allen L.Z."/>
            <person name="Kuo A."/>
            <person name="Grigoriev I.V."/>
            <person name="Allen A.E."/>
            <person name="Hazlebeck D."/>
            <person name="Allen E.E."/>
        </authorList>
    </citation>
    <scope>NUCLEOTIDE SEQUENCE</scope>
    <source>
        <strain evidence="2">Hildebrandi</strain>
    </source>
</reference>
<dbReference type="OrthoDB" id="121467at2759"/>
<evidence type="ECO:0000259" key="1">
    <source>
        <dbReference type="Pfam" id="PF13843"/>
    </source>
</evidence>
<gene>
    <name evidence="2" type="ORF">IV203_036050</name>
</gene>
<dbReference type="Pfam" id="PF13843">
    <property type="entry name" value="DDE_Tnp_1_7"/>
    <property type="match status" value="1"/>
</dbReference>
<dbReference type="EMBL" id="JAGRRH010000013">
    <property type="protein sequence ID" value="KAG7360951.1"/>
    <property type="molecule type" value="Genomic_DNA"/>
</dbReference>
<dbReference type="PANTHER" id="PTHR46599">
    <property type="entry name" value="PIGGYBAC TRANSPOSABLE ELEMENT-DERIVED PROTEIN 4"/>
    <property type="match status" value="1"/>
</dbReference>
<sequence>MSSEQYRWLLVDDFVEEFNEHMVQAFDPSEHICVDESISRWYGQDGHWTNMGLPMYVAIDRKPENGCEIQNATCGQSGFMLRLKLGKTAAEESTTTQVHNESLLHGTALLKFLVSPWRFCGRIVCADSYFASVGAAEELKQNGLKFIGVVKTATKKFPMAHLQAVELQGIGDRRGLVARDDEGNPSLIACVWMDRERRYFISNANGLAPGTT</sequence>
<dbReference type="PANTHER" id="PTHR46599:SF3">
    <property type="entry name" value="PIGGYBAC TRANSPOSABLE ELEMENT-DERIVED PROTEIN 4"/>
    <property type="match status" value="1"/>
</dbReference>
<dbReference type="InterPro" id="IPR029526">
    <property type="entry name" value="PGBD"/>
</dbReference>
<name>A0A9K3LHB8_9STRA</name>